<evidence type="ECO:0000259" key="2">
    <source>
        <dbReference type="Pfam" id="PF08911"/>
    </source>
</evidence>
<evidence type="ECO:0000313" key="3">
    <source>
        <dbReference type="EMBL" id="GJJ06359.1"/>
    </source>
</evidence>
<proteinExistence type="predicted"/>
<organism evidence="3 4">
    <name type="scientific">Clathrus columnatus</name>
    <dbReference type="NCBI Taxonomy" id="1419009"/>
    <lineage>
        <taxon>Eukaryota</taxon>
        <taxon>Fungi</taxon>
        <taxon>Dikarya</taxon>
        <taxon>Basidiomycota</taxon>
        <taxon>Agaricomycotina</taxon>
        <taxon>Agaricomycetes</taxon>
        <taxon>Phallomycetidae</taxon>
        <taxon>Phallales</taxon>
        <taxon>Clathraceae</taxon>
        <taxon>Clathrus</taxon>
    </lineage>
</organism>
<protein>
    <recommendedName>
        <fullName evidence="2">Nuclear pore complex NUP2/50/61 domain-containing protein</fullName>
    </recommendedName>
</protein>
<name>A0AAV4ZWS3_9AGAM</name>
<feature type="region of interest" description="Disordered" evidence="1">
    <location>
        <begin position="1"/>
        <end position="34"/>
    </location>
</feature>
<keyword evidence="4" id="KW-1185">Reference proteome</keyword>
<evidence type="ECO:0000256" key="1">
    <source>
        <dbReference type="SAM" id="MobiDB-lite"/>
    </source>
</evidence>
<sequence>MKRTAENQLTKDTIEDEDDIEEGKSGFQKADADSLATRKSTILTIAYVKTSIGSSRFVGFSGFGSNKDDIKVWGLTITN</sequence>
<evidence type="ECO:0000313" key="4">
    <source>
        <dbReference type="Proteomes" id="UP001050691"/>
    </source>
</evidence>
<accession>A0AAV4ZWS3</accession>
<dbReference type="EMBL" id="BPWL01000001">
    <property type="protein sequence ID" value="GJJ06359.1"/>
    <property type="molecule type" value="Genomic_DNA"/>
</dbReference>
<comment type="caution">
    <text evidence="3">The sequence shown here is derived from an EMBL/GenBank/DDBJ whole genome shotgun (WGS) entry which is preliminary data.</text>
</comment>
<gene>
    <name evidence="3" type="ORF">Clacol_000550</name>
</gene>
<feature type="compositionally biased region" description="Polar residues" evidence="1">
    <location>
        <begin position="1"/>
        <end position="11"/>
    </location>
</feature>
<feature type="domain" description="Nuclear pore complex NUP2/50/61" evidence="2">
    <location>
        <begin position="1"/>
        <end position="65"/>
    </location>
</feature>
<dbReference type="AlphaFoldDB" id="A0AAV4ZWS3"/>
<reference evidence="3" key="1">
    <citation type="submission" date="2021-10" db="EMBL/GenBank/DDBJ databases">
        <title>De novo Genome Assembly of Clathrus columnatus (Basidiomycota, Fungi) Using Illumina and Nanopore Sequence Data.</title>
        <authorList>
            <person name="Ogiso-Tanaka E."/>
            <person name="Itagaki H."/>
            <person name="Hosoya T."/>
            <person name="Hosaka K."/>
        </authorList>
    </citation>
    <scope>NUCLEOTIDE SEQUENCE</scope>
    <source>
        <strain evidence="3">MO-923</strain>
    </source>
</reference>
<dbReference type="GO" id="GO:0005643">
    <property type="term" value="C:nuclear pore"/>
    <property type="evidence" value="ECO:0007669"/>
    <property type="project" value="InterPro"/>
</dbReference>
<dbReference type="Proteomes" id="UP001050691">
    <property type="component" value="Unassembled WGS sequence"/>
</dbReference>
<dbReference type="Pfam" id="PF08911">
    <property type="entry name" value="NUP50"/>
    <property type="match status" value="1"/>
</dbReference>
<dbReference type="InterPro" id="IPR015007">
    <property type="entry name" value="NUP2/50/61"/>
</dbReference>